<organism evidence="3 5">
    <name type="scientific">Colwellia hornerae</name>
    <dbReference type="NCBI Taxonomy" id="89402"/>
    <lineage>
        <taxon>Bacteria</taxon>
        <taxon>Pseudomonadati</taxon>
        <taxon>Pseudomonadota</taxon>
        <taxon>Gammaproteobacteria</taxon>
        <taxon>Alteromonadales</taxon>
        <taxon>Colwelliaceae</taxon>
        <taxon>Colwellia</taxon>
    </lineage>
</organism>
<dbReference type="NCBIfam" id="TIGR02099">
    <property type="entry name" value="YhdP family protein"/>
    <property type="match status" value="1"/>
</dbReference>
<gene>
    <name evidence="2" type="ORF">ESZ26_16025</name>
    <name evidence="3" type="ORF">ESZ27_14080</name>
</gene>
<proteinExistence type="predicted"/>
<reference evidence="3 5" key="1">
    <citation type="submission" date="2019-07" db="EMBL/GenBank/DDBJ databases">
        <title>Genomes of sea-ice associated Colwellia species.</title>
        <authorList>
            <person name="Bowman J.P."/>
        </authorList>
    </citation>
    <scope>NUCLEOTIDE SEQUENCE [LARGE SCALE GENOMIC DNA]</scope>
    <source>
        <strain evidence="2 4">ACAM 607</strain>
        <strain evidence="3 5">IC036</strain>
    </source>
</reference>
<dbReference type="OrthoDB" id="9762238at2"/>
<dbReference type="PANTHER" id="PTHR38690">
    <property type="entry name" value="PROTEASE-RELATED"/>
    <property type="match status" value="1"/>
</dbReference>
<dbReference type="Proteomes" id="UP000321525">
    <property type="component" value="Unassembled WGS sequence"/>
</dbReference>
<accession>A0A5C6Q6M0</accession>
<dbReference type="Pfam" id="PF13116">
    <property type="entry name" value="YhdP"/>
    <property type="match status" value="1"/>
</dbReference>
<comment type="caution">
    <text evidence="3">The sequence shown here is derived from an EMBL/GenBank/DDBJ whole genome shotgun (WGS) entry which is preliminary data.</text>
</comment>
<dbReference type="Proteomes" id="UP000321917">
    <property type="component" value="Unassembled WGS sequence"/>
</dbReference>
<feature type="domain" description="YhdP central" evidence="1">
    <location>
        <begin position="8"/>
        <end position="1261"/>
    </location>
</feature>
<evidence type="ECO:0000313" key="4">
    <source>
        <dbReference type="Proteomes" id="UP000321525"/>
    </source>
</evidence>
<evidence type="ECO:0000313" key="3">
    <source>
        <dbReference type="EMBL" id="TWX64625.1"/>
    </source>
</evidence>
<dbReference type="PANTHER" id="PTHR38690:SF1">
    <property type="entry name" value="PROTEASE"/>
    <property type="match status" value="1"/>
</dbReference>
<dbReference type="RefSeq" id="WP_146800465.1">
    <property type="nucleotide sequence ID" value="NZ_VOLP01000026.1"/>
</dbReference>
<dbReference type="EMBL" id="VOLQ01000030">
    <property type="protein sequence ID" value="TWX64625.1"/>
    <property type="molecule type" value="Genomic_DNA"/>
</dbReference>
<evidence type="ECO:0000313" key="5">
    <source>
        <dbReference type="Proteomes" id="UP000321917"/>
    </source>
</evidence>
<dbReference type="EMBL" id="VOLR01000027">
    <property type="protein sequence ID" value="TWX55609.1"/>
    <property type="molecule type" value="Genomic_DNA"/>
</dbReference>
<name>A0A5C6Q6M0_9GAMM</name>
<protein>
    <submittedName>
        <fullName evidence="3">TIGR02099 family protein</fullName>
    </submittedName>
</protein>
<sequence>MSISAVSNRWLNRLYKVLAILLVLFAVLISAFRLSLPYAHNFHQDLQYYLNETYDSNVTIGSLSMEWEVDGPTIVFEKVNVLDTETANIFVARMELTFDFWGSLRHQKLISQDITLAGAQVFLDKTLLTTKDKTAKDSSIIDTISDVLFQQINRFSLINSNITLQDESKTRTFLIDQLAWVNNGNHHRATGSMLIDGLTSNNIKFNLDASGQDLRDLSGQLYFEANKLNVTPWLDTIFAIENEKTYSSVNFSAWYTLNKGKANRLQIALGDNEVSWLFKDELHSIRIGEGNILVENFDDAENITTTTTPLKFYTNNKAWQPLSISTKRTANGLLTYISSLELFGLADLYPLFSGHPESETLLNGLAPVGQITDVYLLNSDDDIKAVAQFSEVTSSFSQGIPGVENVSGELSFAQQNLQIKLLAENGELDFNQHFLYPIPYQSIAAQVDVDFNHVELLVKVQQIEMISKQLHATADVEIKALENETITMALLANVHQGDAKLANYFYPHLLMGQDLVDYLNLAIIDGEFEQAQVLFNGPLDKFPFEDNSGVFVVNAELTKSKFQFDPSWPVINDFDANLNFTNNSMLITGRGGELTGLDVTGVKVAIDDLAGQQILTVAANFKDTQPEAVSDLMNNSPMADTVGETLNQLQVSENISGSFALNLPLNDLDSAVASGKVEFKNNKIALQSPTMNFTEVNGELSYANDVIKTQGLTLNWRKMPLALKVKAQDTDSKYYQTLINLQAQWPETAWKKELPELLEKYGQGLLAWQGDLTLKMHHQGGFSYELLLDSTLEKIALSLPAPYKKIANDVLNVAVKVSGEENLSVLYAQIGDELNFYGELNHSKVQFTKAHLVLGTEHMLLPTEGFHITTNLATASVTEWQPLIFDILDSIEQASVDTTADNVALLSAPKRIRGKVEKLDILGQALSEVSFNLNDEKQWWLLELQAKETRIKAKFYPDWHQQGIELDADFIHLTPNDELAVESVVKKPSAEPLSNNIIFANIPPIRAKCASCSYGKFDFGEVDFSIERSAVDTLTIKKFTATRGKTQLSFDASWQHTADVSQTTIIGKLKAKNVDQEVERLGYPSTIKDSELDLNYNFNWTGSPLDFAIESFNGTSQVKLSDGYLAEVPDQARAFSLLSLQSLVRKLKFDFRDIFSDGMFYDAIKGDFEVKNGVVYTDNTFMKGAAGDLSIKGNTNLNDQVLDYKMSYKPNLTSSLPAIAWIATLNPLTFIGALALDGVITSQVVSEYKIEVTGPIELPVVKVVDKKTQNIKVGRSTPPEVIDTIPDQNNITPVTPGNEIEGIKDHKEMNLDG</sequence>
<evidence type="ECO:0000259" key="1">
    <source>
        <dbReference type="Pfam" id="PF13116"/>
    </source>
</evidence>
<dbReference type="InterPro" id="IPR025263">
    <property type="entry name" value="YhdP_central"/>
</dbReference>
<dbReference type="InterPro" id="IPR011836">
    <property type="entry name" value="YhdP"/>
</dbReference>
<keyword evidence="4" id="KW-1185">Reference proteome</keyword>
<evidence type="ECO:0000313" key="2">
    <source>
        <dbReference type="EMBL" id="TWX55609.1"/>
    </source>
</evidence>